<proteinExistence type="inferred from homology"/>
<dbReference type="GO" id="GO:0019748">
    <property type="term" value="P:secondary metabolic process"/>
    <property type="evidence" value="ECO:0007669"/>
    <property type="project" value="TreeGrafter"/>
</dbReference>
<evidence type="ECO:0000256" key="1">
    <source>
        <dbReference type="ARBA" id="ARBA00009431"/>
    </source>
</evidence>
<evidence type="ECO:0000256" key="6">
    <source>
        <dbReference type="SAM" id="SignalP"/>
    </source>
</evidence>
<dbReference type="Proteomes" id="UP000467840">
    <property type="component" value="Chromosome 7"/>
</dbReference>
<accession>A0A6A6L2L0</accession>
<sequence>MFTVHLLLVLSANVAFSGTIVKYLPGFVGELPFTLETGYVTVGSSEMFYYFIESEGNPKEDPLLLWYSGGPGCSAFNGLIYEIGPLEFNISDYEGGLPSLSYYPYSWTKTASILFVDAPVGTGFSYSTTAEGWAVSDTSTGVQVYEFLKKWLIDHPQYLKLELFVGADSYSGISATLAIQNILDDRDIKSSVFNSTFRQWLWTRTTLNLKCIKDINKNDILEPKCTYASPDPVEESTRRSLRGNSADFIKSPVTIPEKWCHNFNYSLSYVWANDESVQAALNVSQETVRDWKRCNKSLDYDYDVTSVIDYHLNFTTKGLQALIYNGDHDFTIPNVGTQQWIKELDLTIVNDWRPWLVDGQVAGYTIKYSENGYRLTEQATHLKNTSVGNVMTCLIDLFIGEMADVQLFYYFFESERDPVFDPLLLWLTGGPGCSGFSAIAFENGPLAIDRDTYSGGLPSLKYNPYSWTKIASIIFIDAPVGTGFSYATTTEAANTSDTLSASQTYNFLRKWLVTHPKFLGNQVYIGGDSYSGIIVPLLVQDILQGIESGLKPSIDLQGYLLGNPVTDYYIDDNSRIPFIHRVSLISDEYYEDAKLYCMSILQLKLTQILEPQCAFSSKKPGELEWDIRSQEANVIDSLQANKLPELRCREFGYALSYKYMNNETVQSALGVQEGTVKTWNRCVKTFPTYTENVQSSVYVHKNLSLTGLRALIYSGDHDISVPYVGTLEWIRSLEIAVFDEWRPWYVDGQVAGYQTKFMNEHFRLTYVTVKGGGHTAPEYKPKECQAMVDSVVASQSIIKTLPGFDGDLPFTLETGYIGVGEMDEVQLFYYFIESERNPRLDPLVLWLTGGPGCSALSAIFYEIGPITFNYSNFSWKTLPTLTLNPYSWTKWLMGHPKFVFHPLYIGGDSYSGITVPMLVQRISNGIEAGDKPLNNIKGFFLGNPFTDENIDINARLTFAHRNALYRMNSMSGDIDMAVPYVGTQEWIKSLNLTIEDEWHPWFVDGQVAGYVTTYSKNKYSLTYATVKGAGHTAPEYKPEQCLAMVDSTVKSQSIIKTLPGFDGDLPFNLETGYVGVGYKDEVQLFYYFFESERNPKDDPLVLWLTGGPGCSVLSAITYQNGNDKGNKPPVNLKGCILGNPLTDFKYDLNSRIEYAHQKELISDKLYEDYMLLYSHIWANNKNVRSALHVREGTIRSGQDAILACGMKLMFEAVLSIKQCSPRGATVF</sequence>
<evidence type="ECO:0000256" key="3">
    <source>
        <dbReference type="ARBA" id="ARBA00022670"/>
    </source>
</evidence>
<feature type="chain" id="PRO_5025695214" evidence="6">
    <location>
        <begin position="18"/>
        <end position="1227"/>
    </location>
</feature>
<dbReference type="GO" id="GO:0004185">
    <property type="term" value="F:serine-type carboxypeptidase activity"/>
    <property type="evidence" value="ECO:0007669"/>
    <property type="project" value="InterPro"/>
</dbReference>
<feature type="signal peptide" evidence="6">
    <location>
        <begin position="1"/>
        <end position="17"/>
    </location>
</feature>
<reference evidence="7 8" key="1">
    <citation type="journal article" date="2020" name="Mol. Plant">
        <title>The Chromosome-Based Rubber Tree Genome Provides New Insights into Spurge Genome Evolution and Rubber Biosynthesis.</title>
        <authorList>
            <person name="Liu J."/>
            <person name="Shi C."/>
            <person name="Shi C.C."/>
            <person name="Li W."/>
            <person name="Zhang Q.J."/>
            <person name="Zhang Y."/>
            <person name="Li K."/>
            <person name="Lu H.F."/>
            <person name="Shi C."/>
            <person name="Zhu S.T."/>
            <person name="Xiao Z.Y."/>
            <person name="Nan H."/>
            <person name="Yue Y."/>
            <person name="Zhu X.G."/>
            <person name="Wu Y."/>
            <person name="Hong X.N."/>
            <person name="Fan G.Y."/>
            <person name="Tong Y."/>
            <person name="Zhang D."/>
            <person name="Mao C.L."/>
            <person name="Liu Y.L."/>
            <person name="Hao S.J."/>
            <person name="Liu W.Q."/>
            <person name="Lv M.Q."/>
            <person name="Zhang H.B."/>
            <person name="Liu Y."/>
            <person name="Hu-Tang G.R."/>
            <person name="Wang J.P."/>
            <person name="Wang J.H."/>
            <person name="Sun Y.H."/>
            <person name="Ni S.B."/>
            <person name="Chen W.B."/>
            <person name="Zhang X.C."/>
            <person name="Jiao Y.N."/>
            <person name="Eichler E.E."/>
            <person name="Li G.H."/>
            <person name="Liu X."/>
            <person name="Gao L.Z."/>
        </authorList>
    </citation>
    <scope>NUCLEOTIDE SEQUENCE [LARGE SCALE GENOMIC DNA]</scope>
    <source>
        <strain evidence="8">cv. GT1</strain>
        <tissue evidence="7">Leaf</tissue>
    </source>
</reference>
<keyword evidence="4" id="KW-0378">Hydrolase</keyword>
<dbReference type="EMBL" id="JAAGAX010000013">
    <property type="protein sequence ID" value="KAF2294373.1"/>
    <property type="molecule type" value="Genomic_DNA"/>
</dbReference>
<evidence type="ECO:0000313" key="7">
    <source>
        <dbReference type="EMBL" id="KAF2294373.1"/>
    </source>
</evidence>
<protein>
    <submittedName>
        <fullName evidence="7">Uncharacterized protein</fullName>
    </submittedName>
</protein>
<dbReference type="GO" id="GO:0016747">
    <property type="term" value="F:acyltransferase activity, transferring groups other than amino-acyl groups"/>
    <property type="evidence" value="ECO:0007669"/>
    <property type="project" value="TreeGrafter"/>
</dbReference>
<keyword evidence="2" id="KW-0121">Carboxypeptidase</keyword>
<dbReference type="PRINTS" id="PR00724">
    <property type="entry name" value="CRBOXYPTASEC"/>
</dbReference>
<gene>
    <name evidence="7" type="ORF">GH714_009796</name>
</gene>
<evidence type="ECO:0000256" key="2">
    <source>
        <dbReference type="ARBA" id="ARBA00022645"/>
    </source>
</evidence>
<keyword evidence="3" id="KW-0645">Protease</keyword>
<dbReference type="Pfam" id="PF00450">
    <property type="entry name" value="Peptidase_S10"/>
    <property type="match status" value="6"/>
</dbReference>
<keyword evidence="5" id="KW-0325">Glycoprotein</keyword>
<organism evidence="7 8">
    <name type="scientific">Hevea brasiliensis</name>
    <name type="common">Para rubber tree</name>
    <name type="synonym">Siphonia brasiliensis</name>
    <dbReference type="NCBI Taxonomy" id="3981"/>
    <lineage>
        <taxon>Eukaryota</taxon>
        <taxon>Viridiplantae</taxon>
        <taxon>Streptophyta</taxon>
        <taxon>Embryophyta</taxon>
        <taxon>Tracheophyta</taxon>
        <taxon>Spermatophyta</taxon>
        <taxon>Magnoliopsida</taxon>
        <taxon>eudicotyledons</taxon>
        <taxon>Gunneridae</taxon>
        <taxon>Pentapetalae</taxon>
        <taxon>rosids</taxon>
        <taxon>fabids</taxon>
        <taxon>Malpighiales</taxon>
        <taxon>Euphorbiaceae</taxon>
        <taxon>Crotonoideae</taxon>
        <taxon>Micrandreae</taxon>
        <taxon>Hevea</taxon>
    </lineage>
</organism>
<dbReference type="PROSITE" id="PS00560">
    <property type="entry name" value="CARBOXYPEPT_SER_HIS"/>
    <property type="match status" value="2"/>
</dbReference>
<dbReference type="SUPFAM" id="SSF53474">
    <property type="entry name" value="alpha/beta-Hydrolases"/>
    <property type="match status" value="4"/>
</dbReference>
<dbReference type="AlphaFoldDB" id="A0A6A6L2L0"/>
<dbReference type="PANTHER" id="PTHR11802:SF347">
    <property type="entry name" value="SERINE CARBOXYPEPTIDASE-LIKE 18"/>
    <property type="match status" value="1"/>
</dbReference>
<comment type="similarity">
    <text evidence="1">Belongs to the peptidase S10 family.</text>
</comment>
<comment type="caution">
    <text evidence="7">The sequence shown here is derived from an EMBL/GenBank/DDBJ whole genome shotgun (WGS) entry which is preliminary data.</text>
</comment>
<evidence type="ECO:0000256" key="4">
    <source>
        <dbReference type="ARBA" id="ARBA00022801"/>
    </source>
</evidence>
<keyword evidence="6" id="KW-0732">Signal</keyword>
<keyword evidence="8" id="KW-1185">Reference proteome</keyword>
<dbReference type="InterPro" id="IPR033124">
    <property type="entry name" value="Ser_caboxypep_his_AS"/>
</dbReference>
<evidence type="ECO:0000313" key="8">
    <source>
        <dbReference type="Proteomes" id="UP000467840"/>
    </source>
</evidence>
<dbReference type="PANTHER" id="PTHR11802">
    <property type="entry name" value="SERINE PROTEASE FAMILY S10 SERINE CARBOXYPEPTIDASE"/>
    <property type="match status" value="1"/>
</dbReference>
<dbReference type="Gene3D" id="3.40.50.12670">
    <property type="match status" value="1"/>
</dbReference>
<name>A0A6A6L2L0_HEVBR</name>
<dbReference type="Gene3D" id="3.40.50.1820">
    <property type="entry name" value="alpha/beta hydrolase"/>
    <property type="match status" value="7"/>
</dbReference>
<dbReference type="GO" id="GO:0006508">
    <property type="term" value="P:proteolysis"/>
    <property type="evidence" value="ECO:0007669"/>
    <property type="project" value="UniProtKB-KW"/>
</dbReference>
<evidence type="ECO:0000256" key="5">
    <source>
        <dbReference type="ARBA" id="ARBA00023180"/>
    </source>
</evidence>
<dbReference type="InterPro" id="IPR001563">
    <property type="entry name" value="Peptidase_S10"/>
</dbReference>
<dbReference type="FunFam" id="3.40.50.12670:FF:000002">
    <property type="entry name" value="Carboxypeptidase"/>
    <property type="match status" value="1"/>
</dbReference>
<dbReference type="InterPro" id="IPR029058">
    <property type="entry name" value="AB_hydrolase_fold"/>
</dbReference>